<dbReference type="EC" id="7.1.1.9" evidence="11"/>
<comment type="function">
    <text evidence="11">Subunits I and II form the functional core of the enzyme complex. Electrons originating in cytochrome c are transferred via heme a and Cu(A) to the binuclear center formed by heme a3 and Cu(B).</text>
</comment>
<evidence type="ECO:0000256" key="1">
    <source>
        <dbReference type="ARBA" id="ARBA00004141"/>
    </source>
</evidence>
<dbReference type="AlphaFoldDB" id="A0A937KCL6"/>
<dbReference type="InterPro" id="IPR045187">
    <property type="entry name" value="CcO_II"/>
</dbReference>
<protein>
    <recommendedName>
        <fullName evidence="11">Cytochrome c oxidase subunit 2</fullName>
        <ecNumber evidence="11">7.1.1.9</ecNumber>
    </recommendedName>
</protein>
<dbReference type="Pfam" id="PF00116">
    <property type="entry name" value="COX2"/>
    <property type="match status" value="1"/>
</dbReference>
<dbReference type="EMBL" id="JAEUGD010000004">
    <property type="protein sequence ID" value="MBL6445100.1"/>
    <property type="molecule type" value="Genomic_DNA"/>
</dbReference>
<feature type="transmembrane region" description="Helical" evidence="12">
    <location>
        <begin position="131"/>
        <end position="152"/>
    </location>
</feature>
<accession>A0A937KCL6</accession>
<dbReference type="GO" id="GO:0005507">
    <property type="term" value="F:copper ion binding"/>
    <property type="evidence" value="ECO:0007669"/>
    <property type="project" value="InterPro"/>
</dbReference>
<dbReference type="InterPro" id="IPR008972">
    <property type="entry name" value="Cupredoxin"/>
</dbReference>
<dbReference type="PANTHER" id="PTHR22888">
    <property type="entry name" value="CYTOCHROME C OXIDASE, SUBUNIT II"/>
    <property type="match status" value="1"/>
</dbReference>
<gene>
    <name evidence="15" type="ORF">JMN32_02195</name>
</gene>
<evidence type="ECO:0000256" key="8">
    <source>
        <dbReference type="ARBA" id="ARBA00022989"/>
    </source>
</evidence>
<evidence type="ECO:0000313" key="16">
    <source>
        <dbReference type="Proteomes" id="UP000614216"/>
    </source>
</evidence>
<keyword evidence="5 10" id="KW-0812">Transmembrane</keyword>
<feature type="domain" description="Cytochrome oxidase subunit II transmembrane region profile" evidence="14">
    <location>
        <begin position="59"/>
        <end position="159"/>
    </location>
</feature>
<proteinExistence type="inferred from homology"/>
<name>A0A937KCL6_9BACT</name>
<evidence type="ECO:0000259" key="13">
    <source>
        <dbReference type="PROSITE" id="PS50857"/>
    </source>
</evidence>
<keyword evidence="9 12" id="KW-0472">Membrane</keyword>
<dbReference type="SUPFAM" id="SSF81464">
    <property type="entry name" value="Cytochrome c oxidase subunit II-like, transmembrane region"/>
    <property type="match status" value="1"/>
</dbReference>
<keyword evidence="6" id="KW-1278">Translocase</keyword>
<keyword evidence="7 10" id="KW-0249">Electron transport</keyword>
<dbReference type="Proteomes" id="UP000614216">
    <property type="component" value="Unassembled WGS sequence"/>
</dbReference>
<dbReference type="RefSeq" id="WP_202854641.1">
    <property type="nucleotide sequence ID" value="NZ_JAEUGD010000004.1"/>
</dbReference>
<dbReference type="Gene3D" id="2.60.40.420">
    <property type="entry name" value="Cupredoxins - blue copper proteins"/>
    <property type="match status" value="1"/>
</dbReference>
<comment type="similarity">
    <text evidence="2 10">Belongs to the cytochrome c oxidase subunit 2 family.</text>
</comment>
<evidence type="ECO:0000256" key="3">
    <source>
        <dbReference type="ARBA" id="ARBA00022448"/>
    </source>
</evidence>
<evidence type="ECO:0000256" key="12">
    <source>
        <dbReference type="SAM" id="Phobius"/>
    </source>
</evidence>
<dbReference type="PANTHER" id="PTHR22888:SF9">
    <property type="entry name" value="CYTOCHROME C OXIDASE SUBUNIT 2"/>
    <property type="match status" value="1"/>
</dbReference>
<dbReference type="Gene3D" id="1.10.287.90">
    <property type="match status" value="1"/>
</dbReference>
<comment type="subcellular location">
    <subcellularLocation>
        <location evidence="10">Cell membrane</location>
        <topology evidence="10">Multi-pass membrane protein</topology>
    </subcellularLocation>
    <subcellularLocation>
        <location evidence="1">Membrane</location>
        <topology evidence="1">Multi-pass membrane protein</topology>
    </subcellularLocation>
</comment>
<dbReference type="InterPro" id="IPR011759">
    <property type="entry name" value="Cyt_c_oxidase_su2_TM_dom"/>
</dbReference>
<dbReference type="InterPro" id="IPR036257">
    <property type="entry name" value="Cyt_c_oxidase_su2_TM_sf"/>
</dbReference>
<dbReference type="PROSITE" id="PS50999">
    <property type="entry name" value="COX2_TM"/>
    <property type="match status" value="1"/>
</dbReference>
<keyword evidence="16" id="KW-1185">Reference proteome</keyword>
<comment type="cofactor">
    <cofactor evidence="11">
        <name>Cu cation</name>
        <dbReference type="ChEBI" id="CHEBI:23378"/>
    </cofactor>
    <text evidence="11">Binds a copper A center.</text>
</comment>
<feature type="transmembrane region" description="Helical" evidence="12">
    <location>
        <begin position="85"/>
        <end position="110"/>
    </location>
</feature>
<keyword evidence="11" id="KW-0186">Copper</keyword>
<sequence>MFEVIIAIGTILLVVILLTLFRIGTLVNVVKGTDKKVVGSSNRINAALMIVFMLSGLGFFFWYSFTYFDKYTIPVASVHGADIDTTFWITTAITAFVFVLTNILLFVFSFKYQHKEGSRATFFPDNVKLEILWTVVPAIVLATLVFTGLRAWNNITAPASEDAEVIEVMGYQFAWAVRYPGVQDNQLGDYDFRLINDKEGNLFGMDVTDENSYDDFVPLEMHVPKGKEVLLNIRARDVLHSVFIPHFRLKMDAVPGMPTHFKFTATKSTEEMRSELGDPEFDYFITCTEICGRGHFSMKLKVIVEEPEDYEAWKAAQPTWLKLNSDYLEKVPADKRELAIIKAGIDKEELEASL</sequence>
<evidence type="ECO:0000256" key="9">
    <source>
        <dbReference type="ARBA" id="ARBA00023136"/>
    </source>
</evidence>
<dbReference type="InterPro" id="IPR002429">
    <property type="entry name" value="CcO_II-like_C"/>
</dbReference>
<dbReference type="GO" id="GO:0042773">
    <property type="term" value="P:ATP synthesis coupled electron transport"/>
    <property type="evidence" value="ECO:0007669"/>
    <property type="project" value="TreeGrafter"/>
</dbReference>
<evidence type="ECO:0000256" key="4">
    <source>
        <dbReference type="ARBA" id="ARBA00022660"/>
    </source>
</evidence>
<dbReference type="GO" id="GO:0004129">
    <property type="term" value="F:cytochrome-c oxidase activity"/>
    <property type="evidence" value="ECO:0007669"/>
    <property type="project" value="UniProtKB-EC"/>
</dbReference>
<dbReference type="PROSITE" id="PS50857">
    <property type="entry name" value="COX2_CUA"/>
    <property type="match status" value="1"/>
</dbReference>
<keyword evidence="11" id="KW-0479">Metal-binding</keyword>
<dbReference type="Pfam" id="PF02790">
    <property type="entry name" value="COX2_TM"/>
    <property type="match status" value="1"/>
</dbReference>
<feature type="transmembrane region" description="Helical" evidence="12">
    <location>
        <begin position="6"/>
        <end position="23"/>
    </location>
</feature>
<keyword evidence="8 12" id="KW-1133">Transmembrane helix</keyword>
<evidence type="ECO:0000256" key="7">
    <source>
        <dbReference type="ARBA" id="ARBA00022982"/>
    </source>
</evidence>
<evidence type="ECO:0000256" key="5">
    <source>
        <dbReference type="ARBA" id="ARBA00022692"/>
    </source>
</evidence>
<dbReference type="PRINTS" id="PR01166">
    <property type="entry name" value="CYCOXIDASEII"/>
</dbReference>
<feature type="transmembrane region" description="Helical" evidence="12">
    <location>
        <begin position="44"/>
        <end position="65"/>
    </location>
</feature>
<evidence type="ECO:0000256" key="11">
    <source>
        <dbReference type="RuleBase" id="RU004024"/>
    </source>
</evidence>
<keyword evidence="3 10" id="KW-0813">Transport</keyword>
<comment type="catalytic activity">
    <reaction evidence="11">
        <text>4 Fe(II)-[cytochrome c] + O2 + 8 H(+)(in) = 4 Fe(III)-[cytochrome c] + 2 H2O + 4 H(+)(out)</text>
        <dbReference type="Rhea" id="RHEA:11436"/>
        <dbReference type="Rhea" id="RHEA-COMP:10350"/>
        <dbReference type="Rhea" id="RHEA-COMP:14399"/>
        <dbReference type="ChEBI" id="CHEBI:15377"/>
        <dbReference type="ChEBI" id="CHEBI:15378"/>
        <dbReference type="ChEBI" id="CHEBI:15379"/>
        <dbReference type="ChEBI" id="CHEBI:29033"/>
        <dbReference type="ChEBI" id="CHEBI:29034"/>
        <dbReference type="EC" id="7.1.1.9"/>
    </reaction>
</comment>
<dbReference type="SUPFAM" id="SSF49503">
    <property type="entry name" value="Cupredoxins"/>
    <property type="match status" value="1"/>
</dbReference>
<keyword evidence="4 10" id="KW-0679">Respiratory chain</keyword>
<comment type="caution">
    <text evidence="15">The sequence shown here is derived from an EMBL/GenBank/DDBJ whole genome shotgun (WGS) entry which is preliminary data.</text>
</comment>
<organism evidence="15 16">
    <name type="scientific">Fulvivirga marina</name>
    <dbReference type="NCBI Taxonomy" id="2494733"/>
    <lineage>
        <taxon>Bacteria</taxon>
        <taxon>Pseudomonadati</taxon>
        <taxon>Bacteroidota</taxon>
        <taxon>Cytophagia</taxon>
        <taxon>Cytophagales</taxon>
        <taxon>Fulvivirgaceae</taxon>
        <taxon>Fulvivirga</taxon>
    </lineage>
</organism>
<evidence type="ECO:0000259" key="14">
    <source>
        <dbReference type="PROSITE" id="PS50999"/>
    </source>
</evidence>
<feature type="domain" description="Cytochrome oxidase subunit II copper A binding" evidence="13">
    <location>
        <begin position="161"/>
        <end position="316"/>
    </location>
</feature>
<dbReference type="GO" id="GO:0005886">
    <property type="term" value="C:plasma membrane"/>
    <property type="evidence" value="ECO:0007669"/>
    <property type="project" value="UniProtKB-SubCell"/>
</dbReference>
<evidence type="ECO:0000256" key="6">
    <source>
        <dbReference type="ARBA" id="ARBA00022967"/>
    </source>
</evidence>
<reference evidence="15" key="1">
    <citation type="submission" date="2021-01" db="EMBL/GenBank/DDBJ databases">
        <title>Fulvivirga kasyanovii gen. nov., sp nov., a novel member of the phylum Bacteroidetes isolated from seawater in a mussel farm.</title>
        <authorList>
            <person name="Zhao L.-H."/>
            <person name="Wang Z.-J."/>
        </authorList>
    </citation>
    <scope>NUCLEOTIDE SEQUENCE</scope>
    <source>
        <strain evidence="15">29W222</strain>
    </source>
</reference>
<evidence type="ECO:0000313" key="15">
    <source>
        <dbReference type="EMBL" id="MBL6445100.1"/>
    </source>
</evidence>
<evidence type="ECO:0000256" key="2">
    <source>
        <dbReference type="ARBA" id="ARBA00007866"/>
    </source>
</evidence>
<evidence type="ECO:0000256" key="10">
    <source>
        <dbReference type="RuleBase" id="RU000456"/>
    </source>
</evidence>